<feature type="transmembrane region" description="Helical" evidence="1">
    <location>
        <begin position="212"/>
        <end position="230"/>
    </location>
</feature>
<feature type="transmembrane region" description="Helical" evidence="1">
    <location>
        <begin position="307"/>
        <end position="327"/>
    </location>
</feature>
<organism evidence="2 3">
    <name type="scientific">Edaphobacter dinghuensis</name>
    <dbReference type="NCBI Taxonomy" id="1560005"/>
    <lineage>
        <taxon>Bacteria</taxon>
        <taxon>Pseudomonadati</taxon>
        <taxon>Acidobacteriota</taxon>
        <taxon>Terriglobia</taxon>
        <taxon>Terriglobales</taxon>
        <taxon>Acidobacteriaceae</taxon>
        <taxon>Edaphobacter</taxon>
    </lineage>
</organism>
<gene>
    <name evidence="2" type="ORF">GCM10011585_13500</name>
</gene>
<feature type="transmembrane region" description="Helical" evidence="1">
    <location>
        <begin position="23"/>
        <end position="44"/>
    </location>
</feature>
<evidence type="ECO:0000256" key="1">
    <source>
        <dbReference type="SAM" id="Phobius"/>
    </source>
</evidence>
<evidence type="ECO:0000313" key="3">
    <source>
        <dbReference type="Proteomes" id="UP000647241"/>
    </source>
</evidence>
<feature type="transmembrane region" description="Helical" evidence="1">
    <location>
        <begin position="237"/>
        <end position="255"/>
    </location>
</feature>
<feature type="transmembrane region" description="Helical" evidence="1">
    <location>
        <begin position="275"/>
        <end position="295"/>
    </location>
</feature>
<keyword evidence="3" id="KW-1185">Reference proteome</keyword>
<keyword evidence="1" id="KW-0472">Membrane</keyword>
<sequence length="526" mass="57547">MSTAATVSVPSSLSHRLVRQSELRFACVLVSLLTALVLLVHGYHPYAEDGGLYMAGIERLLDPALFPHGTVFVTEHLRFSLFAPMVAALVRWSHLSLPVVLLLLHLATVWMALFAAYLLASRCYESLRARVGAVALLALWITLPIAGTSLMLMDPYVTARSLSTPCVLLALVGVLDAFPLRSDVQADRRRGLMMCGAALVFAAAMHPLMAAYGFGCVLILGCMLSPLRWVRLWGTMTLCITAIAVATAMQVLAPAESALYVRVEMTRYYWFPGAWHWYELVGLAAPLMLLAYVGLRGSSESSASRVALARMAVICGGMAVVIAALFARQQTATHLVARLQPLRIFQIVYIVMILAVGAALAERVLQRRPMRWAAALVLLSGVMFSAERLTFPDSSHVEMPWMTTHNPWEQAFVWIRHNTPKTALFALDAHYITSPGEDAQCFRAIAERSALPDYSKDGGEVSVTPALATTWEAGEAVQERMDAESDAERISILKPLNVSWVVLKTATATGFDCPYTNAAVKICRLP</sequence>
<reference evidence="2" key="1">
    <citation type="journal article" date="2014" name="Int. J. Syst. Evol. Microbiol.">
        <title>Complete genome sequence of Corynebacterium casei LMG S-19264T (=DSM 44701T), isolated from a smear-ripened cheese.</title>
        <authorList>
            <consortium name="US DOE Joint Genome Institute (JGI-PGF)"/>
            <person name="Walter F."/>
            <person name="Albersmeier A."/>
            <person name="Kalinowski J."/>
            <person name="Ruckert C."/>
        </authorList>
    </citation>
    <scope>NUCLEOTIDE SEQUENCE</scope>
    <source>
        <strain evidence="2">CGMCC 1.12997</strain>
    </source>
</reference>
<proteinExistence type="predicted"/>
<keyword evidence="1" id="KW-1133">Transmembrane helix</keyword>
<dbReference type="AlphaFoldDB" id="A0A917H9Y3"/>
<dbReference type="EMBL" id="BMGT01000002">
    <property type="protein sequence ID" value="GGG72436.1"/>
    <property type="molecule type" value="Genomic_DNA"/>
</dbReference>
<protein>
    <submittedName>
        <fullName evidence="2">Uncharacterized protein</fullName>
    </submittedName>
</protein>
<accession>A0A917H9Y3</accession>
<feature type="transmembrane region" description="Helical" evidence="1">
    <location>
        <begin position="131"/>
        <end position="153"/>
    </location>
</feature>
<feature type="transmembrane region" description="Helical" evidence="1">
    <location>
        <begin position="95"/>
        <end position="119"/>
    </location>
</feature>
<comment type="caution">
    <text evidence="2">The sequence shown here is derived from an EMBL/GenBank/DDBJ whole genome shotgun (WGS) entry which is preliminary data.</text>
</comment>
<dbReference type="Proteomes" id="UP000647241">
    <property type="component" value="Unassembled WGS sequence"/>
</dbReference>
<keyword evidence="1" id="KW-0812">Transmembrane</keyword>
<dbReference type="RefSeq" id="WP_188553436.1">
    <property type="nucleotide sequence ID" value="NZ_BMGT01000002.1"/>
</dbReference>
<feature type="transmembrane region" description="Helical" evidence="1">
    <location>
        <begin position="347"/>
        <end position="365"/>
    </location>
</feature>
<evidence type="ECO:0000313" key="2">
    <source>
        <dbReference type="EMBL" id="GGG72436.1"/>
    </source>
</evidence>
<reference evidence="2" key="2">
    <citation type="submission" date="2020-09" db="EMBL/GenBank/DDBJ databases">
        <authorList>
            <person name="Sun Q."/>
            <person name="Zhou Y."/>
        </authorList>
    </citation>
    <scope>NUCLEOTIDE SEQUENCE</scope>
    <source>
        <strain evidence="2">CGMCC 1.12997</strain>
    </source>
</reference>
<name>A0A917H9Y3_9BACT</name>